<reference evidence="1" key="1">
    <citation type="submission" date="2024-12" db="EMBL/GenBank/DDBJ databases">
        <authorList>
            <person name="Wu N."/>
        </authorList>
    </citation>
    <scope>NUCLEOTIDE SEQUENCE</scope>
    <source>
        <strain evidence="1">P15</strain>
    </source>
</reference>
<comment type="caution">
    <text evidence="1">The sequence shown here is derived from an EMBL/GenBank/DDBJ whole genome shotgun (WGS) entry which is preliminary data.</text>
</comment>
<sequence>MAGGDAVDNGDEFKRKLLLVVGIVVILSFLYGYGKPGGTTETIIPGG</sequence>
<evidence type="ECO:0000313" key="1">
    <source>
        <dbReference type="EMBL" id="MFM9328158.1"/>
    </source>
</evidence>
<keyword evidence="2" id="KW-1185">Reference proteome</keyword>
<gene>
    <name evidence="1" type="ORF">ACI1P1_07665</name>
</gene>
<name>A0ACC7NTY1_9BACL</name>
<protein>
    <submittedName>
        <fullName evidence="1">Uncharacterized protein</fullName>
    </submittedName>
</protein>
<proteinExistence type="predicted"/>
<accession>A0ACC7NTY1</accession>
<organism evidence="1 2">
    <name type="scientific">Paenibacillus mesotrionivorans</name>
    <dbReference type="NCBI Taxonomy" id="3160968"/>
    <lineage>
        <taxon>Bacteria</taxon>
        <taxon>Bacillati</taxon>
        <taxon>Bacillota</taxon>
        <taxon>Bacilli</taxon>
        <taxon>Bacillales</taxon>
        <taxon>Paenibacillaceae</taxon>
        <taxon>Paenibacillus</taxon>
    </lineage>
</organism>
<dbReference type="Proteomes" id="UP001631969">
    <property type="component" value="Unassembled WGS sequence"/>
</dbReference>
<dbReference type="EMBL" id="JBJURJ010000004">
    <property type="protein sequence ID" value="MFM9328158.1"/>
    <property type="molecule type" value="Genomic_DNA"/>
</dbReference>
<evidence type="ECO:0000313" key="2">
    <source>
        <dbReference type="Proteomes" id="UP001631969"/>
    </source>
</evidence>